<evidence type="ECO:0000313" key="3">
    <source>
        <dbReference type="Proteomes" id="UP000230750"/>
    </source>
</evidence>
<evidence type="ECO:0000313" key="2">
    <source>
        <dbReference type="EMBL" id="PIK55154.1"/>
    </source>
</evidence>
<evidence type="ECO:0008006" key="4">
    <source>
        <dbReference type="Google" id="ProtNLM"/>
    </source>
</evidence>
<reference evidence="2 3" key="1">
    <citation type="journal article" date="2017" name="PLoS Biol.">
        <title>The sea cucumber genome provides insights into morphological evolution and visceral regeneration.</title>
        <authorList>
            <person name="Zhang X."/>
            <person name="Sun L."/>
            <person name="Yuan J."/>
            <person name="Sun Y."/>
            <person name="Gao Y."/>
            <person name="Zhang L."/>
            <person name="Li S."/>
            <person name="Dai H."/>
            <person name="Hamel J.F."/>
            <person name="Liu C."/>
            <person name="Yu Y."/>
            <person name="Liu S."/>
            <person name="Lin W."/>
            <person name="Guo K."/>
            <person name="Jin S."/>
            <person name="Xu P."/>
            <person name="Storey K.B."/>
            <person name="Huan P."/>
            <person name="Zhang T."/>
            <person name="Zhou Y."/>
            <person name="Zhang J."/>
            <person name="Lin C."/>
            <person name="Li X."/>
            <person name="Xing L."/>
            <person name="Huo D."/>
            <person name="Sun M."/>
            <person name="Wang L."/>
            <person name="Mercier A."/>
            <person name="Li F."/>
            <person name="Yang H."/>
            <person name="Xiang J."/>
        </authorList>
    </citation>
    <scope>NUCLEOTIDE SEQUENCE [LARGE SCALE GENOMIC DNA]</scope>
    <source>
        <strain evidence="2">Shaxun</strain>
        <tissue evidence="2">Muscle</tissue>
    </source>
</reference>
<accession>A0A2G8L4G4</accession>
<feature type="region of interest" description="Disordered" evidence="1">
    <location>
        <begin position="324"/>
        <end position="367"/>
    </location>
</feature>
<protein>
    <recommendedName>
        <fullName evidence="4">Tenascin-X</fullName>
    </recommendedName>
</protein>
<keyword evidence="3" id="KW-1185">Reference proteome</keyword>
<gene>
    <name evidence="2" type="ORF">BSL78_07884</name>
</gene>
<dbReference type="OrthoDB" id="10038561at2759"/>
<name>A0A2G8L4G4_STIJA</name>
<comment type="caution">
    <text evidence="2">The sequence shown here is derived from an EMBL/GenBank/DDBJ whole genome shotgun (WGS) entry which is preliminary data.</text>
</comment>
<dbReference type="PANTHER" id="PTHR31513:SF2">
    <property type="entry name" value="MRAZ"/>
    <property type="match status" value="1"/>
</dbReference>
<organism evidence="2 3">
    <name type="scientific">Stichopus japonicus</name>
    <name type="common">Sea cucumber</name>
    <dbReference type="NCBI Taxonomy" id="307972"/>
    <lineage>
        <taxon>Eukaryota</taxon>
        <taxon>Metazoa</taxon>
        <taxon>Echinodermata</taxon>
        <taxon>Eleutherozoa</taxon>
        <taxon>Echinozoa</taxon>
        <taxon>Holothuroidea</taxon>
        <taxon>Aspidochirotacea</taxon>
        <taxon>Aspidochirotida</taxon>
        <taxon>Stichopodidae</taxon>
        <taxon>Apostichopus</taxon>
    </lineage>
</organism>
<sequence length="906" mass="94113">MSNFELYKTNVCELFYLVLQRVGGGGAGGRIALHSNQQFSFRGSQVAYGGIGYLEYGGAGTIYVSDVTVNGTQRELIVSNRNGEPVREFIPTNGLDSGRTVALLGSEAQYHFEKVTIQEKSHLLFKPASEGTNISIGIIHGDRSGMLHVTAGTPLGIQDSHGPFQTGFRSYSGSDLSLPDVVYLDKLYHNDVFIDSVISGVQDLTIGSNINFIVGEEGKTKGAGQSTFELNNLDILTDGYFQSIYSSDLIHNPPITMVTMPSLSLKLNDSLKMHPGGTIDTNWLEVSAGKEIEIDTAAFIDASGRSPIPAGGMLSGVSSRYGASGGSLGGTGGRGKGQSIPAPPRGSIFTPEEFGSPGGRDDDDHSLPVGQGGGIVAMSAPAIEINGALLVDGTSPSHASIGGGSGGSILLSADVFRGHGKLSANGGAASTQQTNYPGGGGGAGRIALHYGQKTFAGEVSCHGGNSLYEAGGPGTVVWHDTGNDTVSLSVDNNNAKNPTVDTIVNYLPGIPGSQSSGVAWILPEVDGREFQFEVLSLSGGSHLAVVLESDSDSATLDVKHSKGDQTGTFHVGPHQDLEIDLPPKSPRLAWSIHLYPRALLTLPPNIEVYDMTLELDSKVEGMRNLTIGTGGVVYLRPYSNLTEELVDTISFDNINIRGGGRLVIEGDRQGLNLVGSTIHLESGGILEADHVTITANDIIIAESAILDLTAQANPDFTTEGQSTSCSGAGHGGLGGTCGSNNAGVFYGRLRYPRHFGSSASGGQARGGGRLELAVHDSLVVNGKILCDGDHGYNNKGGASGGSILINTTSFAGLGCIQANGGQGVGSNGGGGSGGRIAVYYQEDAFTDLPIFGPHSPTRLQFHELQTSFNGAVGGLRELILSGGTLNLQQGATSLSMTGEACFTWTH</sequence>
<feature type="compositionally biased region" description="Gly residues" evidence="1">
    <location>
        <begin position="324"/>
        <end position="336"/>
    </location>
</feature>
<dbReference type="PANTHER" id="PTHR31513">
    <property type="entry name" value="EPHRIN TYPE-B RECEPTOR"/>
    <property type="match status" value="1"/>
</dbReference>
<proteinExistence type="predicted"/>
<dbReference type="EMBL" id="MRZV01000223">
    <property type="protein sequence ID" value="PIK55154.1"/>
    <property type="molecule type" value="Genomic_DNA"/>
</dbReference>
<dbReference type="AlphaFoldDB" id="A0A2G8L4G4"/>
<evidence type="ECO:0000256" key="1">
    <source>
        <dbReference type="SAM" id="MobiDB-lite"/>
    </source>
</evidence>
<dbReference type="Proteomes" id="UP000230750">
    <property type="component" value="Unassembled WGS sequence"/>
</dbReference>